<keyword evidence="2" id="KW-1185">Reference proteome</keyword>
<dbReference type="EMBL" id="PSKQ01000027">
    <property type="protein sequence ID" value="MBE8723245.1"/>
    <property type="molecule type" value="Genomic_DNA"/>
</dbReference>
<organism evidence="1 2">
    <name type="scientific">Sphingobacterium pedocola</name>
    <dbReference type="NCBI Taxonomy" id="2082722"/>
    <lineage>
        <taxon>Bacteria</taxon>
        <taxon>Pseudomonadati</taxon>
        <taxon>Bacteroidota</taxon>
        <taxon>Sphingobacteriia</taxon>
        <taxon>Sphingobacteriales</taxon>
        <taxon>Sphingobacteriaceae</taxon>
        <taxon>Sphingobacterium</taxon>
    </lineage>
</organism>
<reference evidence="1 2" key="1">
    <citation type="submission" date="2018-02" db="EMBL/GenBank/DDBJ databases">
        <title>Sphingobacterium KA21.</title>
        <authorList>
            <person name="Vasarhelyi B.M."/>
            <person name="Deshmukh S."/>
            <person name="Balint B."/>
            <person name="Kukolya J."/>
        </authorList>
    </citation>
    <scope>NUCLEOTIDE SEQUENCE [LARGE SCALE GENOMIC DNA]</scope>
    <source>
        <strain evidence="1 2">Ka21</strain>
    </source>
</reference>
<name>A0ABR9TD12_9SPHI</name>
<protein>
    <recommendedName>
        <fullName evidence="3">DUF5689 domain-containing protein</fullName>
    </recommendedName>
</protein>
<accession>A0ABR9TD12</accession>
<proteinExistence type="predicted"/>
<dbReference type="PROSITE" id="PS51257">
    <property type="entry name" value="PROKAR_LIPOPROTEIN"/>
    <property type="match status" value="1"/>
</dbReference>
<evidence type="ECO:0000313" key="1">
    <source>
        <dbReference type="EMBL" id="MBE8723245.1"/>
    </source>
</evidence>
<evidence type="ECO:0000313" key="2">
    <source>
        <dbReference type="Proteomes" id="UP000618319"/>
    </source>
</evidence>
<gene>
    <name evidence="1" type="ORF">C4F40_21210</name>
</gene>
<comment type="caution">
    <text evidence="1">The sequence shown here is derived from an EMBL/GenBank/DDBJ whole genome shotgun (WGS) entry which is preliminary data.</text>
</comment>
<dbReference type="RefSeq" id="WP_196941379.1">
    <property type="nucleotide sequence ID" value="NZ_MU158693.1"/>
</dbReference>
<sequence length="478" mass="51969">MKNFKIIGVITITSFLLIAFVGCKEKVDILDKKGDIPSIAVTSQGQTIADGVINFPVMKETPITIDYTVTTSSKIKQFVQSLDGVQQQVAAAVGLKEYTGQLVVNAPYADKIIYVQLEATDLDLQTTKEVLSIVVTASGEFVINGDVQVVGSVNQGEELIISGSGFGSGPNVIIYDDFEGGAHNDPIPLTSPLIGAWSEKSTNYVARYYDYAYSGNTSYSMQDELATAGLYGGKRTALNVRFDDTQEVFLSYQVTVPPGKNFPGAPSRDQWGSASHWKLTWLMDGNNGFQDEKADLCIPTNGQAKALQIGGNTDNIGWLASLDDLFDMDGFNRMTAWLRADPVNFQTQGYTWAQWLSAKTVTPWTREHHKAVFNGGPASEKWNQLNVPGWFGNSLVNPGGVYDDVYLATGPDAPARVEVGDAPVYTNCTALSIMPSTSWTDSQIKVIVKAKGQETISQQYLFIFDGNNALIEEGIAIP</sequence>
<evidence type="ECO:0008006" key="3">
    <source>
        <dbReference type="Google" id="ProtNLM"/>
    </source>
</evidence>
<dbReference type="Proteomes" id="UP000618319">
    <property type="component" value="Unassembled WGS sequence"/>
</dbReference>